<dbReference type="InterPro" id="IPR000073">
    <property type="entry name" value="AB_hydrolase_1"/>
</dbReference>
<protein>
    <recommendedName>
        <fullName evidence="1">AB hydrolase-1 domain-containing protein</fullName>
    </recommendedName>
</protein>
<evidence type="ECO:0000313" key="3">
    <source>
        <dbReference type="Proteomes" id="UP000663929"/>
    </source>
</evidence>
<name>A0A8A4TBT6_SULCO</name>
<dbReference type="EMBL" id="CP071793">
    <property type="protein sequence ID" value="QTD47579.1"/>
    <property type="molecule type" value="Genomic_DNA"/>
</dbReference>
<evidence type="ECO:0000313" key="2">
    <source>
        <dbReference type="EMBL" id="QTD47579.1"/>
    </source>
</evidence>
<keyword evidence="3" id="KW-1185">Reference proteome</keyword>
<dbReference type="Gene3D" id="3.40.50.1820">
    <property type="entry name" value="alpha/beta hydrolase"/>
    <property type="match status" value="1"/>
</dbReference>
<dbReference type="InterPro" id="IPR029058">
    <property type="entry name" value="AB_hydrolase_fold"/>
</dbReference>
<accession>A0A8A4TBT6</accession>
<dbReference type="KEGG" id="scor:J3U87_18460"/>
<reference evidence="2" key="1">
    <citation type="submission" date="2021-03" db="EMBL/GenBank/DDBJ databases">
        <title>Acanthopleuribacteraceae sp. M133.</title>
        <authorList>
            <person name="Wang G."/>
        </authorList>
    </citation>
    <scope>NUCLEOTIDE SEQUENCE</scope>
    <source>
        <strain evidence="2">M133</strain>
    </source>
</reference>
<dbReference type="Proteomes" id="UP000663929">
    <property type="component" value="Chromosome"/>
</dbReference>
<proteinExistence type="predicted"/>
<dbReference type="SUPFAM" id="SSF53474">
    <property type="entry name" value="alpha/beta-Hydrolases"/>
    <property type="match status" value="1"/>
</dbReference>
<feature type="domain" description="AB hydrolase-1" evidence="1">
    <location>
        <begin position="356"/>
        <end position="625"/>
    </location>
</feature>
<dbReference type="AlphaFoldDB" id="A0A8A4TBT6"/>
<sequence length="651" mass="72963">MGHARIGSRASEGVRPAPGRVVRLGLSGLLALTVLSCASVSVKKTDPLKMATHMTRDVLGTGRLSEESFQTLRLHHLDNFYRNKPLHALAGLKAIYALEPSPNLLACISEIAYIEGRKADQSGRADLAASLYLMTAAHTFDYLFGAGEFCVDKAFDNQYYQMQRIYNFSVGRYISLYQAKEGTLKSHRASYYFEEVDIDIGDWCGVYTRSYFDTFIPATEVAIRGFRNRYLHHGLGAPLIALRENLGKEPMERFYPPEGIVHPMTATLKFERVYHAKDGRPRRAWLQFHDPRASRHLDSGSGTIPLAADFTAPYAYLLDRADLDKYRFRGLRNSQKSLAHQGVYLMEPYDPEQVPVLMVHGLGSTPATWLELTNDLNGDPHVRDNYQIWHYMYPTGYPFLYSGKIMRDTLDAFMDEVDPERDDPAMKDLVVLCHSMGGLLTRTLVTHSGDDVWNAAFDRKLEDMDLEAGQRAFLSGVFQFQPKPYVSRVVFISVPHQGSRMADGWIGRLGSSLVRLPEQFKNRLNDIMARNPGVVKPETAELFARRGPTSIKALSPTRGIVRVFGKLPIDRRVAVHSILGDRGKGQLEGGSDGVVPYESAHLDDVASELVVPSGHDAHTHPLAIIEIKRILTQHLRERYSGPMTSGVDPMP</sequence>
<dbReference type="Pfam" id="PF12697">
    <property type="entry name" value="Abhydrolase_6"/>
    <property type="match status" value="1"/>
</dbReference>
<evidence type="ECO:0000259" key="1">
    <source>
        <dbReference type="Pfam" id="PF12697"/>
    </source>
</evidence>
<dbReference type="RefSeq" id="WP_237377248.1">
    <property type="nucleotide sequence ID" value="NZ_CP071793.1"/>
</dbReference>
<gene>
    <name evidence="2" type="ORF">J3U87_18460</name>
</gene>
<organism evidence="2 3">
    <name type="scientific">Sulfidibacter corallicola</name>
    <dbReference type="NCBI Taxonomy" id="2818388"/>
    <lineage>
        <taxon>Bacteria</taxon>
        <taxon>Pseudomonadati</taxon>
        <taxon>Acidobacteriota</taxon>
        <taxon>Holophagae</taxon>
        <taxon>Acanthopleuribacterales</taxon>
        <taxon>Acanthopleuribacteraceae</taxon>
        <taxon>Sulfidibacter</taxon>
    </lineage>
</organism>